<dbReference type="EMBL" id="CP132314">
    <property type="protein sequence ID" value="WLS01807.1"/>
    <property type="molecule type" value="Genomic_DNA"/>
</dbReference>
<dbReference type="Proteomes" id="UP001225788">
    <property type="component" value="Chromosome"/>
</dbReference>
<reference evidence="1 2" key="1">
    <citation type="submission" date="2023-08" db="EMBL/GenBank/DDBJ databases">
        <title>Pathogen: clinical or host-associated sample.</title>
        <authorList>
            <person name="Hergert J."/>
            <person name="Casey R."/>
            <person name="Wagner J."/>
            <person name="Young E.L."/>
            <person name="Oakeson K.F."/>
        </authorList>
    </citation>
    <scope>NUCLEOTIDE SEQUENCE [LARGE SCALE GENOMIC DNA]</scope>
    <source>
        <strain evidence="1 2">UPHL-collab-2</strain>
    </source>
</reference>
<keyword evidence="2" id="KW-1185">Reference proteome</keyword>
<evidence type="ECO:0000313" key="1">
    <source>
        <dbReference type="EMBL" id="WLS01807.1"/>
    </source>
</evidence>
<sequence length="133" mass="14901">MLLPDTLRSAACRSGGEWGWQPETIPLVIDEAEKLGLLNIGGQLQFLMPEGTCECYWIEVNAIKGEPDGLTWAERVARSATAARQQMVDISHRYDFIEEGRKAFPDPFAAYEATGGDLRGCMCFIWYLQADRP</sequence>
<gene>
    <name evidence="1" type="ORF">Q9315_10150</name>
</gene>
<proteinExistence type="predicted"/>
<dbReference type="RefSeq" id="WP_306156958.1">
    <property type="nucleotide sequence ID" value="NZ_CP132314.1"/>
</dbReference>
<evidence type="ECO:0000313" key="2">
    <source>
        <dbReference type="Proteomes" id="UP001225788"/>
    </source>
</evidence>
<protein>
    <submittedName>
        <fullName evidence="1">Uncharacterized protein</fullName>
    </submittedName>
</protein>
<name>A0ABY9JZQ6_9HYPH</name>
<accession>A0ABY9JZQ6</accession>
<organism evidence="1 2">
    <name type="scientific">Shinella oryzae</name>
    <dbReference type="NCBI Taxonomy" id="2871820"/>
    <lineage>
        <taxon>Bacteria</taxon>
        <taxon>Pseudomonadati</taxon>
        <taxon>Pseudomonadota</taxon>
        <taxon>Alphaproteobacteria</taxon>
        <taxon>Hyphomicrobiales</taxon>
        <taxon>Rhizobiaceae</taxon>
        <taxon>Shinella</taxon>
    </lineage>
</organism>